<feature type="compositionally biased region" description="Low complexity" evidence="1">
    <location>
        <begin position="97"/>
        <end position="114"/>
    </location>
</feature>
<evidence type="ECO:0000313" key="2">
    <source>
        <dbReference type="Proteomes" id="UP000025227"/>
    </source>
</evidence>
<evidence type="ECO:0000256" key="1">
    <source>
        <dbReference type="SAM" id="MobiDB-lite"/>
    </source>
</evidence>
<evidence type="ECO:0000313" key="3">
    <source>
        <dbReference type="WBParaSite" id="HCON_00057120-00001"/>
    </source>
</evidence>
<accession>A0A7I5E7Y2</accession>
<dbReference type="Proteomes" id="UP000025227">
    <property type="component" value="Unplaced"/>
</dbReference>
<feature type="region of interest" description="Disordered" evidence="1">
    <location>
        <begin position="52"/>
        <end position="130"/>
    </location>
</feature>
<protein>
    <submittedName>
        <fullName evidence="3">Uncharacterized protein</fullName>
    </submittedName>
</protein>
<name>A0A7I5E7Y2_HAECO</name>
<dbReference type="WBParaSite" id="HCON_00057120-00001">
    <property type="protein sequence ID" value="HCON_00057120-00001"/>
    <property type="gene ID" value="HCON_00057120"/>
</dbReference>
<proteinExistence type="predicted"/>
<dbReference type="AlphaFoldDB" id="A0A7I5E7Y2"/>
<feature type="compositionally biased region" description="Polar residues" evidence="1">
    <location>
        <begin position="52"/>
        <end position="81"/>
    </location>
</feature>
<keyword evidence="2" id="KW-1185">Reference proteome</keyword>
<organism evidence="2 3">
    <name type="scientific">Haemonchus contortus</name>
    <name type="common">Barber pole worm</name>
    <dbReference type="NCBI Taxonomy" id="6289"/>
    <lineage>
        <taxon>Eukaryota</taxon>
        <taxon>Metazoa</taxon>
        <taxon>Ecdysozoa</taxon>
        <taxon>Nematoda</taxon>
        <taxon>Chromadorea</taxon>
        <taxon>Rhabditida</taxon>
        <taxon>Rhabditina</taxon>
        <taxon>Rhabditomorpha</taxon>
        <taxon>Strongyloidea</taxon>
        <taxon>Trichostrongylidae</taxon>
        <taxon>Haemonchus</taxon>
    </lineage>
</organism>
<reference evidence="3" key="1">
    <citation type="submission" date="2020-12" db="UniProtKB">
        <authorList>
            <consortium name="WormBaseParasite"/>
        </authorList>
    </citation>
    <scope>IDENTIFICATION</scope>
    <source>
        <strain evidence="3">MHco3</strain>
    </source>
</reference>
<sequence length="130" mass="13873">MKLLCTTASATTTVNLKRINTVVARLHGITTPKSSLVQVPEGEEIAFVRDTATSPVDLSSSMTTSTQAAFKSSTASTQTGEPSRRPLPRTLFQIRKSSASPTPMPSTSARSPSPKSERSEKSRTTASLFD</sequence>